<sequence>MDFDINLLLLLLTPLYLVTIGAEFFYLRKHRARFPESAIYSLADTVSNAMLAGMYQLVEALTGVMVIAVYYWLFDFRLFDMPVTAWSITLLFLLQDFFYYWFHRACHNIRWMWAAHVVHHSSEKMNFSTAFRQSLMYPVAGMWVFWTPMVMLGFPPETVIAVVLMNLFYQFFIHTQVIPKLGWFEWVFNTPAHHRLHHARNPSYIDRNFGGILIIWDRLFGTFVDEKQDEACEYGITRQIHSHNPITLSFHEWRDMLRDALAPGKRMSQRLRHLFGYPDWQADESSPESSHASPLEKVEPRL</sequence>
<dbReference type="InterPro" id="IPR006694">
    <property type="entry name" value="Fatty_acid_hydroxylase"/>
</dbReference>
<gene>
    <name evidence="10" type="ORF">GCM10023116_01010</name>
</gene>
<feature type="transmembrane region" description="Helical" evidence="8">
    <location>
        <begin position="48"/>
        <end position="73"/>
    </location>
</feature>
<accession>A0ABP8UWX4</accession>
<dbReference type="EMBL" id="BAABFL010000007">
    <property type="protein sequence ID" value="GAA4647839.1"/>
    <property type="molecule type" value="Genomic_DNA"/>
</dbReference>
<feature type="region of interest" description="Disordered" evidence="7">
    <location>
        <begin position="281"/>
        <end position="302"/>
    </location>
</feature>
<evidence type="ECO:0000256" key="7">
    <source>
        <dbReference type="SAM" id="MobiDB-lite"/>
    </source>
</evidence>
<organism evidence="10 11">
    <name type="scientific">Kistimonas scapharcae</name>
    <dbReference type="NCBI Taxonomy" id="1036133"/>
    <lineage>
        <taxon>Bacteria</taxon>
        <taxon>Pseudomonadati</taxon>
        <taxon>Pseudomonadota</taxon>
        <taxon>Gammaproteobacteria</taxon>
        <taxon>Oceanospirillales</taxon>
        <taxon>Endozoicomonadaceae</taxon>
        <taxon>Kistimonas</taxon>
    </lineage>
</organism>
<evidence type="ECO:0000256" key="5">
    <source>
        <dbReference type="ARBA" id="ARBA00023098"/>
    </source>
</evidence>
<reference evidence="11" key="1">
    <citation type="journal article" date="2019" name="Int. J. Syst. Evol. Microbiol.">
        <title>The Global Catalogue of Microorganisms (GCM) 10K type strain sequencing project: providing services to taxonomists for standard genome sequencing and annotation.</title>
        <authorList>
            <consortium name="The Broad Institute Genomics Platform"/>
            <consortium name="The Broad Institute Genome Sequencing Center for Infectious Disease"/>
            <person name="Wu L."/>
            <person name="Ma J."/>
        </authorList>
    </citation>
    <scope>NUCLEOTIDE SEQUENCE [LARGE SCALE GENOMIC DNA]</scope>
    <source>
        <strain evidence="11">JCM 17805</strain>
    </source>
</reference>
<evidence type="ECO:0000256" key="2">
    <source>
        <dbReference type="ARBA" id="ARBA00022692"/>
    </source>
</evidence>
<dbReference type="PANTHER" id="PTHR21624">
    <property type="entry name" value="STEROL DESATURASE-RELATED PROTEIN"/>
    <property type="match status" value="1"/>
</dbReference>
<dbReference type="Proteomes" id="UP001500604">
    <property type="component" value="Unassembled WGS sequence"/>
</dbReference>
<evidence type="ECO:0000256" key="1">
    <source>
        <dbReference type="ARBA" id="ARBA00004127"/>
    </source>
</evidence>
<name>A0ABP8UWX4_9GAMM</name>
<feature type="transmembrane region" description="Helical" evidence="8">
    <location>
        <begin position="6"/>
        <end position="27"/>
    </location>
</feature>
<evidence type="ECO:0000313" key="10">
    <source>
        <dbReference type="EMBL" id="GAA4647839.1"/>
    </source>
</evidence>
<keyword evidence="5" id="KW-0443">Lipid metabolism</keyword>
<comment type="caution">
    <text evidence="10">The sequence shown here is derived from an EMBL/GenBank/DDBJ whole genome shotgun (WGS) entry which is preliminary data.</text>
</comment>
<evidence type="ECO:0000256" key="6">
    <source>
        <dbReference type="ARBA" id="ARBA00023136"/>
    </source>
</evidence>
<keyword evidence="6 8" id="KW-0472">Membrane</keyword>
<dbReference type="Pfam" id="PF04116">
    <property type="entry name" value="FA_hydroxylase"/>
    <property type="match status" value="1"/>
</dbReference>
<evidence type="ECO:0000259" key="9">
    <source>
        <dbReference type="Pfam" id="PF04116"/>
    </source>
</evidence>
<feature type="transmembrane region" description="Helical" evidence="8">
    <location>
        <begin position="135"/>
        <end position="154"/>
    </location>
</feature>
<keyword evidence="11" id="KW-1185">Reference proteome</keyword>
<keyword evidence="2 8" id="KW-0812">Transmembrane</keyword>
<feature type="transmembrane region" description="Helical" evidence="8">
    <location>
        <begin position="85"/>
        <end position="102"/>
    </location>
</feature>
<protein>
    <submittedName>
        <fullName evidence="10">Sterol desaturase family protein</fullName>
    </submittedName>
</protein>
<keyword evidence="3 8" id="KW-1133">Transmembrane helix</keyword>
<evidence type="ECO:0000313" key="11">
    <source>
        <dbReference type="Proteomes" id="UP001500604"/>
    </source>
</evidence>
<evidence type="ECO:0000256" key="3">
    <source>
        <dbReference type="ARBA" id="ARBA00022989"/>
    </source>
</evidence>
<dbReference type="RefSeq" id="WP_345192740.1">
    <property type="nucleotide sequence ID" value="NZ_BAABFL010000007.1"/>
</dbReference>
<comment type="subcellular location">
    <subcellularLocation>
        <location evidence="1">Endomembrane system</location>
        <topology evidence="1">Multi-pass membrane protein</topology>
    </subcellularLocation>
</comment>
<feature type="domain" description="Fatty acid hydroxylase" evidence="9">
    <location>
        <begin position="89"/>
        <end position="222"/>
    </location>
</feature>
<evidence type="ECO:0000256" key="4">
    <source>
        <dbReference type="ARBA" id="ARBA00023002"/>
    </source>
</evidence>
<dbReference type="InterPro" id="IPR051689">
    <property type="entry name" value="Sterol_desaturase/TMEM195"/>
</dbReference>
<keyword evidence="4" id="KW-0560">Oxidoreductase</keyword>
<proteinExistence type="predicted"/>
<dbReference type="PANTHER" id="PTHR21624:SF1">
    <property type="entry name" value="ALKYLGLYCEROL MONOOXYGENASE"/>
    <property type="match status" value="1"/>
</dbReference>
<evidence type="ECO:0000256" key="8">
    <source>
        <dbReference type="SAM" id="Phobius"/>
    </source>
</evidence>